<dbReference type="Gene3D" id="2.120.10.80">
    <property type="entry name" value="Kelch-type beta propeller"/>
    <property type="match status" value="2"/>
</dbReference>
<gene>
    <name evidence="8" type="ORF">B0I35DRAFT_354823</name>
</gene>
<dbReference type="FunFam" id="2.120.10.80:FF:000049">
    <property type="entry name" value="Cell polarity protein (Tea1)"/>
    <property type="match status" value="1"/>
</dbReference>
<evidence type="ECO:0000256" key="7">
    <source>
        <dbReference type="SAM" id="MobiDB-lite"/>
    </source>
</evidence>
<dbReference type="InterPro" id="IPR006652">
    <property type="entry name" value="Kelch_1"/>
</dbReference>
<evidence type="ECO:0000256" key="5">
    <source>
        <dbReference type="ARBA" id="ARBA00023054"/>
    </source>
</evidence>
<feature type="region of interest" description="Disordered" evidence="7">
    <location>
        <begin position="440"/>
        <end position="649"/>
    </location>
</feature>
<feature type="compositionally biased region" description="Polar residues" evidence="7">
    <location>
        <begin position="631"/>
        <end position="649"/>
    </location>
</feature>
<keyword evidence="2" id="KW-0880">Kelch repeat</keyword>
<feature type="region of interest" description="Disordered" evidence="7">
    <location>
        <begin position="1329"/>
        <end position="1351"/>
    </location>
</feature>
<keyword evidence="5 6" id="KW-0175">Coiled coil</keyword>
<evidence type="ECO:0000256" key="1">
    <source>
        <dbReference type="ARBA" id="ARBA00004496"/>
    </source>
</evidence>
<dbReference type="InterPro" id="IPR015915">
    <property type="entry name" value="Kelch-typ_b-propeller"/>
</dbReference>
<dbReference type="PANTHER" id="PTHR46093">
    <property type="entry name" value="ACYL-COA-BINDING DOMAIN-CONTAINING PROTEIN 5"/>
    <property type="match status" value="1"/>
</dbReference>
<accession>A0A8K0WQ42</accession>
<proteinExistence type="predicted"/>
<dbReference type="Pfam" id="PF24681">
    <property type="entry name" value="Kelch_KLHDC2_KLHL20_DRC7"/>
    <property type="match status" value="1"/>
</dbReference>
<keyword evidence="4" id="KW-0677">Repeat</keyword>
<evidence type="ECO:0000256" key="3">
    <source>
        <dbReference type="ARBA" id="ARBA00022490"/>
    </source>
</evidence>
<keyword evidence="9" id="KW-1185">Reference proteome</keyword>
<feature type="compositionally biased region" description="Low complexity" evidence="7">
    <location>
        <begin position="22"/>
        <end position="34"/>
    </location>
</feature>
<feature type="coiled-coil region" evidence="6">
    <location>
        <begin position="1171"/>
        <end position="1303"/>
    </location>
</feature>
<protein>
    <submittedName>
        <fullName evidence="8">Uncharacterized protein</fullName>
    </submittedName>
</protein>
<evidence type="ECO:0000256" key="6">
    <source>
        <dbReference type="SAM" id="Coils"/>
    </source>
</evidence>
<evidence type="ECO:0000313" key="8">
    <source>
        <dbReference type="EMBL" id="KAH7316427.1"/>
    </source>
</evidence>
<comment type="caution">
    <text evidence="8">The sequence shown here is derived from an EMBL/GenBank/DDBJ whole genome shotgun (WGS) entry which is preliminary data.</text>
</comment>
<feature type="coiled-coil region" evidence="6">
    <location>
        <begin position="994"/>
        <end position="1042"/>
    </location>
</feature>
<feature type="compositionally biased region" description="Pro residues" evidence="7">
    <location>
        <begin position="518"/>
        <end position="534"/>
    </location>
</feature>
<feature type="coiled-coil region" evidence="6">
    <location>
        <begin position="901"/>
        <end position="970"/>
    </location>
</feature>
<feature type="coiled-coil region" evidence="6">
    <location>
        <begin position="782"/>
        <end position="858"/>
    </location>
</feature>
<name>A0A8K0WQ42_9HYPO</name>
<feature type="compositionally biased region" description="Polar residues" evidence="7">
    <location>
        <begin position="456"/>
        <end position="466"/>
    </location>
</feature>
<dbReference type="SUPFAM" id="SSF117281">
    <property type="entry name" value="Kelch motif"/>
    <property type="match status" value="1"/>
</dbReference>
<dbReference type="EMBL" id="JAGPNK010000008">
    <property type="protein sequence ID" value="KAH7316427.1"/>
    <property type="molecule type" value="Genomic_DNA"/>
</dbReference>
<comment type="subcellular location">
    <subcellularLocation>
        <location evidence="1">Cytoplasm</location>
    </subcellularLocation>
</comment>
<dbReference type="GO" id="GO:0005737">
    <property type="term" value="C:cytoplasm"/>
    <property type="evidence" value="ECO:0007669"/>
    <property type="project" value="UniProtKB-SubCell"/>
</dbReference>
<keyword evidence="3" id="KW-0963">Cytoplasm</keyword>
<feature type="compositionally biased region" description="Polar residues" evidence="7">
    <location>
        <begin position="565"/>
        <end position="599"/>
    </location>
</feature>
<feature type="compositionally biased region" description="Polar residues" evidence="7">
    <location>
        <begin position="75"/>
        <end position="89"/>
    </location>
</feature>
<dbReference type="OrthoDB" id="45365at2759"/>
<evidence type="ECO:0000256" key="2">
    <source>
        <dbReference type="ARBA" id="ARBA00022441"/>
    </source>
</evidence>
<reference evidence="8" key="1">
    <citation type="journal article" date="2021" name="Nat. Commun.">
        <title>Genetic determinants of endophytism in the Arabidopsis root mycobiome.</title>
        <authorList>
            <person name="Mesny F."/>
            <person name="Miyauchi S."/>
            <person name="Thiergart T."/>
            <person name="Pickel B."/>
            <person name="Atanasova L."/>
            <person name="Karlsson M."/>
            <person name="Huettel B."/>
            <person name="Barry K.W."/>
            <person name="Haridas S."/>
            <person name="Chen C."/>
            <person name="Bauer D."/>
            <person name="Andreopoulos W."/>
            <person name="Pangilinan J."/>
            <person name="LaButti K."/>
            <person name="Riley R."/>
            <person name="Lipzen A."/>
            <person name="Clum A."/>
            <person name="Drula E."/>
            <person name="Henrissat B."/>
            <person name="Kohler A."/>
            <person name="Grigoriev I.V."/>
            <person name="Martin F.M."/>
            <person name="Hacquard S."/>
        </authorList>
    </citation>
    <scope>NUCLEOTIDE SEQUENCE</scope>
    <source>
        <strain evidence="8">MPI-CAGE-CH-0235</strain>
    </source>
</reference>
<dbReference type="SUPFAM" id="SSF57997">
    <property type="entry name" value="Tropomyosin"/>
    <property type="match status" value="1"/>
</dbReference>
<sequence length="1436" mass="155361">MAFLFKSKKAQDRALSSRDGTAGSQGSIQSASARIARDEKNHRATPTGSVHSIDNDGSIGSPDQGPGHGRRGGSMDQTNPSSLGQNPQSDLPFRNGPPVSNPNASLFPWSQRRLTYTSSHPSPFPRYGAAVNSISSKEGDIYLMGGLINSSTVKGDLWMIEAGGNMACYPLSTTSEGPGPRVGHSSLLVGNAFIVYGGDTKIDESDILDETLYLLNTSTRQWSRALPAGPRPSGRYGHSLNILGSKIYIFGGQVEGYFMNDLSAFDLNQLQMPNNRWEILIQGDGSPKIPAARTNHSVITFDDKMYLFGGTNGFQWFNDVWCYDPTVNKWAQLDCRGYIPCPREGHAAALVGDVMYVFGGRTEEGADLGDLAAFKITSQRWYTFQNMGPSPSPRSGHSMTTVGKSIVVLGGEPSAAAAAINDLGILYVLDTTKIQYPNDAQQAGAGRVPGARRPSGSETGSITRQAPSREGSTGPDARRTMGSPAMVNNPINGHRSPPNGADASSAMNAAGARIPRSAPSPGPAGPPPQGPTPAKPGAEPATVARVRGSSADRAGGPMSPKMAVSVSQLPPTQEQETESPIINGRRTPTQHASEPQQQARDPRSDAAAETPVDSSLKAAPVRPASPPVPTRQPSNPLSRRSSGRNSQTVALLKELDSARNRNAWYASELELARKAGYSLNATMGPALDSKSAETFDDEDRPLIEALLAMRTELANVQGAVDKQAVLAARQVAEAEKQRDAAIQEAVYAKARLAALSGTNGLAAVGHESDDKSDRAGDISRKLASALNTQKDLQSRLESARLELDAEKRARKLADDTTTAAQKRLADLEAYKQQTSAEVERMKSELHLAQREAREQSVACAEAVAALELLIVEKEDFAAKYNDSLSATKEHDATFESLRAAVAASEDARAHLETKLEEERMQREKVEAKFNNLKAEHEARTAELVAATQRLRDAEEIAEKHANEARTHRQAVLAGLGKISTRDVSKVNKADADRIAALTKQVTAANALVKKYQQEADAASDRLRSAEERIAGLEQYQEQSSREGVTLRRQLQSALRDTQGLQAGNTKLKNQLAAQQLETNAITVQHNALKEILSERGISPTGAVRARGLSSPRTNSPDISRVRELESQLVNANAAHEETKQAFAIQAHDAETAYREKLSQLESDYTSAVHYVKGTEKMLKQLTEQLARYKTENGRLKSDIVDLEDRLQAASQAPAASSEWEEACSGLQRKVEELELELRNSATELEKKLQVVQVELEQSRRQGEEAKMGRAEVEKRLATSLRELQQLQTENSLLEQRAGDAEQKVSLLLDQVESSVDNYRRRSRQLGDVAGTNGVNVGHARQESSEAGSVYGGGSLEARNSVALDNLASELETLRSHWEATNKNYRLSTNFDFETPTGKKDDDSSAGLALSSSLADWRKRLDNDETQSEAGNKTKNV</sequence>
<evidence type="ECO:0000313" key="9">
    <source>
        <dbReference type="Proteomes" id="UP000813444"/>
    </source>
</evidence>
<dbReference type="PANTHER" id="PTHR46093:SF18">
    <property type="entry name" value="FIBRONECTIN TYPE-III DOMAIN-CONTAINING PROTEIN"/>
    <property type="match status" value="1"/>
</dbReference>
<feature type="compositionally biased region" description="Low complexity" evidence="7">
    <location>
        <begin position="499"/>
        <end position="517"/>
    </location>
</feature>
<feature type="region of interest" description="Disordered" evidence="7">
    <location>
        <begin position="1"/>
        <end position="106"/>
    </location>
</feature>
<organism evidence="8 9">
    <name type="scientific">Stachybotrys elegans</name>
    <dbReference type="NCBI Taxonomy" id="80388"/>
    <lineage>
        <taxon>Eukaryota</taxon>
        <taxon>Fungi</taxon>
        <taxon>Dikarya</taxon>
        <taxon>Ascomycota</taxon>
        <taxon>Pezizomycotina</taxon>
        <taxon>Sordariomycetes</taxon>
        <taxon>Hypocreomycetidae</taxon>
        <taxon>Hypocreales</taxon>
        <taxon>Stachybotryaceae</taxon>
        <taxon>Stachybotrys</taxon>
    </lineage>
</organism>
<dbReference type="Proteomes" id="UP000813444">
    <property type="component" value="Unassembled WGS sequence"/>
</dbReference>
<dbReference type="SMART" id="SM00612">
    <property type="entry name" value="Kelch"/>
    <property type="match status" value="3"/>
</dbReference>
<evidence type="ECO:0000256" key="4">
    <source>
        <dbReference type="ARBA" id="ARBA00022737"/>
    </source>
</evidence>